<name>A0A6J5TM58_PRUAR</name>
<sequence>MEKIESDLKELELKQRSVARAYDSVHAQANSFVIFTVQWKDLEDHFESTRNSLEACFRELEARQEDIGVRESKSEPKD</sequence>
<reference evidence="1 2" key="1">
    <citation type="submission" date="2020-05" db="EMBL/GenBank/DDBJ databases">
        <authorList>
            <person name="Campoy J."/>
            <person name="Schneeberger K."/>
            <person name="Spophaly S."/>
        </authorList>
    </citation>
    <scope>NUCLEOTIDE SEQUENCE [LARGE SCALE GENOMIC DNA]</scope>
    <source>
        <strain evidence="1">PruArmRojPasFocal</strain>
    </source>
</reference>
<evidence type="ECO:0000313" key="2">
    <source>
        <dbReference type="Proteomes" id="UP000507222"/>
    </source>
</evidence>
<proteinExistence type="predicted"/>
<dbReference type="EMBL" id="CAEKDK010000001">
    <property type="protein sequence ID" value="CAB4264277.1"/>
    <property type="molecule type" value="Genomic_DNA"/>
</dbReference>
<gene>
    <name evidence="1" type="ORF">CURHAP_LOCUS5994</name>
</gene>
<dbReference type="Proteomes" id="UP000507222">
    <property type="component" value="Unassembled WGS sequence"/>
</dbReference>
<organism evidence="1 2">
    <name type="scientific">Prunus armeniaca</name>
    <name type="common">Apricot</name>
    <name type="synonym">Armeniaca vulgaris</name>
    <dbReference type="NCBI Taxonomy" id="36596"/>
    <lineage>
        <taxon>Eukaryota</taxon>
        <taxon>Viridiplantae</taxon>
        <taxon>Streptophyta</taxon>
        <taxon>Embryophyta</taxon>
        <taxon>Tracheophyta</taxon>
        <taxon>Spermatophyta</taxon>
        <taxon>Magnoliopsida</taxon>
        <taxon>eudicotyledons</taxon>
        <taxon>Gunneridae</taxon>
        <taxon>Pentapetalae</taxon>
        <taxon>rosids</taxon>
        <taxon>fabids</taxon>
        <taxon>Rosales</taxon>
        <taxon>Rosaceae</taxon>
        <taxon>Amygdaloideae</taxon>
        <taxon>Amygdaleae</taxon>
        <taxon>Prunus</taxon>
    </lineage>
</organism>
<evidence type="ECO:0000313" key="1">
    <source>
        <dbReference type="EMBL" id="CAB4264277.1"/>
    </source>
</evidence>
<protein>
    <submittedName>
        <fullName evidence="1">Uncharacterized protein</fullName>
    </submittedName>
</protein>
<dbReference type="AlphaFoldDB" id="A0A6J5TM58"/>
<accession>A0A6J5TM58</accession>